<name>A0A078AV42_STYLE</name>
<protein>
    <submittedName>
        <fullName evidence="8">Eukaryotic aspartyl protease family protein</fullName>
    </submittedName>
</protein>
<dbReference type="GO" id="GO:0006508">
    <property type="term" value="P:proteolysis"/>
    <property type="evidence" value="ECO:0007669"/>
    <property type="project" value="UniProtKB-KW"/>
</dbReference>
<keyword evidence="9" id="KW-1185">Reference proteome</keyword>
<keyword evidence="3" id="KW-0064">Aspartyl protease</keyword>
<keyword evidence="6" id="KW-0472">Membrane</keyword>
<evidence type="ECO:0000259" key="7">
    <source>
        <dbReference type="PROSITE" id="PS51767"/>
    </source>
</evidence>
<reference evidence="8 9" key="1">
    <citation type="submission" date="2014-06" db="EMBL/GenBank/DDBJ databases">
        <authorList>
            <person name="Swart Estienne"/>
        </authorList>
    </citation>
    <scope>NUCLEOTIDE SEQUENCE [LARGE SCALE GENOMIC DNA]</scope>
    <source>
        <strain evidence="8 9">130c</strain>
    </source>
</reference>
<evidence type="ECO:0000256" key="4">
    <source>
        <dbReference type="ARBA" id="ARBA00022801"/>
    </source>
</evidence>
<comment type="similarity">
    <text evidence="1">Belongs to the peptidase A1 family.</text>
</comment>
<dbReference type="PANTHER" id="PTHR47966">
    <property type="entry name" value="BETA-SITE APP-CLEAVING ENZYME, ISOFORM A-RELATED"/>
    <property type="match status" value="1"/>
</dbReference>
<dbReference type="InterPro" id="IPR001461">
    <property type="entry name" value="Aspartic_peptidase_A1"/>
</dbReference>
<keyword evidence="5" id="KW-1015">Disulfide bond</keyword>
<feature type="domain" description="Peptidase A1" evidence="7">
    <location>
        <begin position="1"/>
        <end position="224"/>
    </location>
</feature>
<dbReference type="GO" id="GO:0004190">
    <property type="term" value="F:aspartic-type endopeptidase activity"/>
    <property type="evidence" value="ECO:0007669"/>
    <property type="project" value="UniProtKB-KW"/>
</dbReference>
<dbReference type="Pfam" id="PF00026">
    <property type="entry name" value="Asp"/>
    <property type="match status" value="1"/>
</dbReference>
<dbReference type="EMBL" id="CCKQ01014317">
    <property type="protein sequence ID" value="CDW86074.1"/>
    <property type="molecule type" value="Genomic_DNA"/>
</dbReference>
<feature type="disulfide bond" evidence="5">
    <location>
        <begin position="148"/>
        <end position="185"/>
    </location>
</feature>
<sequence>MTDPQFTGYDGVLGLKPQNGSSFIEQLYSQGFIDEPTLGLFLKDKDNYLDSELMVGGFDTSKMKNKDALIWMKLPQRDYWAVSLKNAQFGDEQFMMSNQNYVVEFNPNQFYISVPRDDYRRLVVLFLKNHGEGIESCKLSICKVKDKCSDFPKKSAIRFTIGAEQEIFEISSSVYLIDDEETGGCILGVIGTVQPKQNKYIFGSIFLSRYYSIYDQKNQSIGLTLNRDYSEYDAKINIPVHLIVLTCISALLFLICLVSIVIFSIKKVLKQKNKENNKTTIQDIDSQYSFSTFSKRTLSPHHQNQHEFQQNNQYIINAGSADNRLISLNYLDNGFDGISKINGNSDSGIMSSQYRVQELKEHLM</sequence>
<organism evidence="8 9">
    <name type="scientific">Stylonychia lemnae</name>
    <name type="common">Ciliate</name>
    <dbReference type="NCBI Taxonomy" id="5949"/>
    <lineage>
        <taxon>Eukaryota</taxon>
        <taxon>Sar</taxon>
        <taxon>Alveolata</taxon>
        <taxon>Ciliophora</taxon>
        <taxon>Intramacronucleata</taxon>
        <taxon>Spirotrichea</taxon>
        <taxon>Stichotrichia</taxon>
        <taxon>Sporadotrichida</taxon>
        <taxon>Oxytrichidae</taxon>
        <taxon>Stylonychinae</taxon>
        <taxon>Stylonychia</taxon>
    </lineage>
</organism>
<evidence type="ECO:0000256" key="5">
    <source>
        <dbReference type="PIRSR" id="PIRSR601461-2"/>
    </source>
</evidence>
<dbReference type="InterPro" id="IPR033121">
    <property type="entry name" value="PEPTIDASE_A1"/>
</dbReference>
<dbReference type="InParanoid" id="A0A078AV42"/>
<evidence type="ECO:0000313" key="9">
    <source>
        <dbReference type="Proteomes" id="UP000039865"/>
    </source>
</evidence>
<evidence type="ECO:0000256" key="6">
    <source>
        <dbReference type="SAM" id="Phobius"/>
    </source>
</evidence>
<dbReference type="PROSITE" id="PS51767">
    <property type="entry name" value="PEPTIDASE_A1"/>
    <property type="match status" value="1"/>
</dbReference>
<keyword evidence="6" id="KW-1133">Transmembrane helix</keyword>
<dbReference type="InterPro" id="IPR034164">
    <property type="entry name" value="Pepsin-like_dom"/>
</dbReference>
<evidence type="ECO:0000256" key="3">
    <source>
        <dbReference type="ARBA" id="ARBA00022750"/>
    </source>
</evidence>
<dbReference type="SUPFAM" id="SSF50630">
    <property type="entry name" value="Acid proteases"/>
    <property type="match status" value="1"/>
</dbReference>
<evidence type="ECO:0000256" key="2">
    <source>
        <dbReference type="ARBA" id="ARBA00022670"/>
    </source>
</evidence>
<dbReference type="Gene3D" id="2.40.70.10">
    <property type="entry name" value="Acid Proteases"/>
    <property type="match status" value="1"/>
</dbReference>
<keyword evidence="2 8" id="KW-0645">Protease</keyword>
<feature type="transmembrane region" description="Helical" evidence="6">
    <location>
        <begin position="242"/>
        <end position="265"/>
    </location>
</feature>
<dbReference type="InterPro" id="IPR021109">
    <property type="entry name" value="Peptidase_aspartic_dom_sf"/>
</dbReference>
<dbReference type="AlphaFoldDB" id="A0A078AV42"/>
<dbReference type="OrthoDB" id="660550at2759"/>
<dbReference type="PANTHER" id="PTHR47966:SF51">
    <property type="entry name" value="BETA-SITE APP-CLEAVING ENZYME, ISOFORM A-RELATED"/>
    <property type="match status" value="1"/>
</dbReference>
<accession>A0A078AV42</accession>
<evidence type="ECO:0000313" key="8">
    <source>
        <dbReference type="EMBL" id="CDW86074.1"/>
    </source>
</evidence>
<keyword evidence="6" id="KW-0812">Transmembrane</keyword>
<dbReference type="CDD" id="cd05471">
    <property type="entry name" value="pepsin_like"/>
    <property type="match status" value="1"/>
</dbReference>
<proteinExistence type="inferred from homology"/>
<evidence type="ECO:0000256" key="1">
    <source>
        <dbReference type="ARBA" id="ARBA00007447"/>
    </source>
</evidence>
<gene>
    <name evidence="8" type="primary">Contig7115.g7604</name>
    <name evidence="8" type="ORF">STYLEM_15165</name>
</gene>
<keyword evidence="4" id="KW-0378">Hydrolase</keyword>
<dbReference type="Proteomes" id="UP000039865">
    <property type="component" value="Unassembled WGS sequence"/>
</dbReference>